<dbReference type="Pfam" id="PF00293">
    <property type="entry name" value="NUDIX"/>
    <property type="match status" value="2"/>
</dbReference>
<dbReference type="GO" id="GO:0006203">
    <property type="term" value="P:dGTP catabolic process"/>
    <property type="evidence" value="ECO:0007669"/>
    <property type="project" value="TreeGrafter"/>
</dbReference>
<keyword evidence="5" id="KW-1185">Reference proteome</keyword>
<dbReference type="Gene3D" id="3.90.79.10">
    <property type="entry name" value="Nucleoside Triphosphate Pyrophosphohydrolase"/>
    <property type="match status" value="2"/>
</dbReference>
<dbReference type="PROSITE" id="PS00893">
    <property type="entry name" value="NUDIX_BOX"/>
    <property type="match status" value="1"/>
</dbReference>
<protein>
    <submittedName>
        <fullName evidence="4">NUDIX hydrolase domain</fullName>
    </submittedName>
</protein>
<dbReference type="PROSITE" id="PS51462">
    <property type="entry name" value="NUDIX"/>
    <property type="match status" value="1"/>
</dbReference>
<organism evidence="4 5">
    <name type="scientific">Dillenia turbinata</name>
    <dbReference type="NCBI Taxonomy" id="194707"/>
    <lineage>
        <taxon>Eukaryota</taxon>
        <taxon>Viridiplantae</taxon>
        <taxon>Streptophyta</taxon>
        <taxon>Embryophyta</taxon>
        <taxon>Tracheophyta</taxon>
        <taxon>Spermatophyta</taxon>
        <taxon>Magnoliopsida</taxon>
        <taxon>eudicotyledons</taxon>
        <taxon>Gunneridae</taxon>
        <taxon>Pentapetalae</taxon>
        <taxon>Dilleniales</taxon>
        <taxon>Dilleniaceae</taxon>
        <taxon>Dillenia</taxon>
    </lineage>
</organism>
<gene>
    <name evidence="4" type="ORF">RJ641_003230</name>
</gene>
<dbReference type="Proteomes" id="UP001370490">
    <property type="component" value="Unassembled WGS sequence"/>
</dbReference>
<feature type="domain" description="Nudix hydrolase" evidence="3">
    <location>
        <begin position="7"/>
        <end position="208"/>
    </location>
</feature>
<dbReference type="FunFam" id="3.90.79.10:FF:000060">
    <property type="entry name" value="Nudix hydrolase 1"/>
    <property type="match status" value="1"/>
</dbReference>
<proteinExistence type="inferred from homology"/>
<name>A0AAN8VQ92_9MAGN</name>
<evidence type="ECO:0000256" key="1">
    <source>
        <dbReference type="ARBA" id="ARBA00022801"/>
    </source>
</evidence>
<evidence type="ECO:0000259" key="3">
    <source>
        <dbReference type="PROSITE" id="PS51462"/>
    </source>
</evidence>
<dbReference type="SUPFAM" id="SSF55811">
    <property type="entry name" value="Nudix"/>
    <property type="match status" value="2"/>
</dbReference>
<reference evidence="4 5" key="1">
    <citation type="submission" date="2023-12" db="EMBL/GenBank/DDBJ databases">
        <title>A high-quality genome assembly for Dillenia turbinata (Dilleniales).</title>
        <authorList>
            <person name="Chanderbali A."/>
        </authorList>
    </citation>
    <scope>NUCLEOTIDE SEQUENCE [LARGE SCALE GENOMIC DNA]</scope>
    <source>
        <strain evidence="4">LSX21</strain>
        <tissue evidence="4">Leaf</tissue>
    </source>
</reference>
<dbReference type="GO" id="GO:0035539">
    <property type="term" value="F:8-oxo-7,8-dihydrodeoxyguanosine triphosphate pyrophosphatase activity"/>
    <property type="evidence" value="ECO:0007669"/>
    <property type="project" value="TreeGrafter"/>
</dbReference>
<dbReference type="InterPro" id="IPR020084">
    <property type="entry name" value="NUDIX_hydrolase_CS"/>
</dbReference>
<sequence length="210" mass="23818">MEEVAPAPRVAVVIFLLKGNAVLLGRRLSSVGDSTFALPGGHLEFGESFEECAAREVKEETGLDIEKIEYLTVTNNVFKDEPKPCHYVTIFTRSVLADPNQVPQNLEPNKCGGWDCFEECASREVKEETGLDIEKIEYLYVTNTVFKDEPKPCHYVTIFMRSELVDPNQVPQNVEPDKCGGWDWYEWTDLPRPLFGPLEKLVQDGFNLFP</sequence>
<dbReference type="AlphaFoldDB" id="A0AAN8VQ92"/>
<dbReference type="PANTHER" id="PTHR16099:SF5">
    <property type="entry name" value="NUCLEOTIDE TRIPHOSPHATE DIPHOSPHATASE NUDT15"/>
    <property type="match status" value="1"/>
</dbReference>
<evidence type="ECO:0000313" key="5">
    <source>
        <dbReference type="Proteomes" id="UP001370490"/>
    </source>
</evidence>
<dbReference type="CDD" id="cd04678">
    <property type="entry name" value="NUDIX_MTH2_Nudt15"/>
    <property type="match status" value="1"/>
</dbReference>
<keyword evidence="1 2" id="KW-0378">Hydrolase</keyword>
<dbReference type="GO" id="GO:0005829">
    <property type="term" value="C:cytosol"/>
    <property type="evidence" value="ECO:0007669"/>
    <property type="project" value="TreeGrafter"/>
</dbReference>
<accession>A0AAN8VQ92</accession>
<comment type="caution">
    <text evidence="4">The sequence shown here is derived from an EMBL/GenBank/DDBJ whole genome shotgun (WGS) entry which is preliminary data.</text>
</comment>
<comment type="similarity">
    <text evidence="2">Belongs to the Nudix hydrolase family.</text>
</comment>
<evidence type="ECO:0000256" key="2">
    <source>
        <dbReference type="RuleBase" id="RU003476"/>
    </source>
</evidence>
<dbReference type="PRINTS" id="PR00502">
    <property type="entry name" value="NUDIXFAMILY"/>
</dbReference>
<dbReference type="InterPro" id="IPR015797">
    <property type="entry name" value="NUDIX_hydrolase-like_dom_sf"/>
</dbReference>
<dbReference type="InterPro" id="IPR020476">
    <property type="entry name" value="Nudix_hydrolase"/>
</dbReference>
<dbReference type="EMBL" id="JBAMMX010000011">
    <property type="protein sequence ID" value="KAK6931437.1"/>
    <property type="molecule type" value="Genomic_DNA"/>
</dbReference>
<dbReference type="InterPro" id="IPR000086">
    <property type="entry name" value="NUDIX_hydrolase_dom"/>
</dbReference>
<evidence type="ECO:0000313" key="4">
    <source>
        <dbReference type="EMBL" id="KAK6931437.1"/>
    </source>
</evidence>
<dbReference type="PANTHER" id="PTHR16099">
    <property type="entry name" value="8-OXO-DGTP DIPHOSPHATES NUDT15"/>
    <property type="match status" value="1"/>
</dbReference>